<feature type="compositionally biased region" description="Polar residues" evidence="1">
    <location>
        <begin position="14"/>
        <end position="27"/>
    </location>
</feature>
<evidence type="ECO:0000259" key="2">
    <source>
        <dbReference type="Pfam" id="PF22936"/>
    </source>
</evidence>
<dbReference type="InterPro" id="IPR054722">
    <property type="entry name" value="PolX-like_BBD"/>
</dbReference>
<feature type="non-terminal residue" evidence="3">
    <location>
        <position position="1"/>
    </location>
</feature>
<gene>
    <name evidence="3" type="ORF">CM83_102484</name>
</gene>
<name>A0A0A9YIF6_LYGHE</name>
<protein>
    <recommendedName>
        <fullName evidence="2">Retrovirus-related Pol polyprotein from transposon TNT 1-94-like beta-barrel domain-containing protein</fullName>
    </recommendedName>
</protein>
<dbReference type="AlphaFoldDB" id="A0A0A9YIF6"/>
<accession>A0A0A9YIF6</accession>
<dbReference type="Pfam" id="PF22936">
    <property type="entry name" value="Pol_BBD"/>
    <property type="match status" value="1"/>
</dbReference>
<reference evidence="3" key="2">
    <citation type="submission" date="2014-07" db="EMBL/GenBank/DDBJ databases">
        <authorList>
            <person name="Hull J."/>
        </authorList>
    </citation>
    <scope>NUCLEOTIDE SEQUENCE</scope>
</reference>
<organism evidence="3">
    <name type="scientific">Lygus hesperus</name>
    <name type="common">Western plant bug</name>
    <dbReference type="NCBI Taxonomy" id="30085"/>
    <lineage>
        <taxon>Eukaryota</taxon>
        <taxon>Metazoa</taxon>
        <taxon>Ecdysozoa</taxon>
        <taxon>Arthropoda</taxon>
        <taxon>Hexapoda</taxon>
        <taxon>Insecta</taxon>
        <taxon>Pterygota</taxon>
        <taxon>Neoptera</taxon>
        <taxon>Paraneoptera</taxon>
        <taxon>Hemiptera</taxon>
        <taxon>Heteroptera</taxon>
        <taxon>Panheteroptera</taxon>
        <taxon>Cimicomorpha</taxon>
        <taxon>Miridae</taxon>
        <taxon>Mirini</taxon>
        <taxon>Lygus</taxon>
    </lineage>
</organism>
<sequence length="140" mass="15254">KGHYKNDYCKMKKGQNQQSSDSIDYSKQQSRQNQQRSNNNSSANNSGKLQGGQKKDYHASSKKALLTHETDAGGPGASVWYVDSGASSHMSGNEGIFTNFSKKSLNRKVHIADNTELECAGSGHVEVKLMTGETQIISNV</sequence>
<feature type="region of interest" description="Disordered" evidence="1">
    <location>
        <begin position="1"/>
        <end position="77"/>
    </location>
</feature>
<evidence type="ECO:0000256" key="1">
    <source>
        <dbReference type="SAM" id="MobiDB-lite"/>
    </source>
</evidence>
<feature type="compositionally biased region" description="Low complexity" evidence="1">
    <location>
        <begin position="28"/>
        <end position="46"/>
    </location>
</feature>
<feature type="compositionally biased region" description="Basic and acidic residues" evidence="1">
    <location>
        <begin position="1"/>
        <end position="10"/>
    </location>
</feature>
<feature type="domain" description="Retrovirus-related Pol polyprotein from transposon TNT 1-94-like beta-barrel" evidence="2">
    <location>
        <begin position="80"/>
        <end position="140"/>
    </location>
</feature>
<feature type="non-terminal residue" evidence="3">
    <location>
        <position position="140"/>
    </location>
</feature>
<dbReference type="EMBL" id="GBHO01012721">
    <property type="protein sequence ID" value="JAG30883.1"/>
    <property type="molecule type" value="Transcribed_RNA"/>
</dbReference>
<evidence type="ECO:0000313" key="3">
    <source>
        <dbReference type="EMBL" id="JAG30883.1"/>
    </source>
</evidence>
<reference evidence="3" key="1">
    <citation type="journal article" date="2014" name="PLoS ONE">
        <title>Transcriptome-Based Identification of ABC Transporters in the Western Tarnished Plant Bug Lygus hesperus.</title>
        <authorList>
            <person name="Hull J.J."/>
            <person name="Chaney K."/>
            <person name="Geib S.M."/>
            <person name="Fabrick J.A."/>
            <person name="Brent C.S."/>
            <person name="Walsh D."/>
            <person name="Lavine L.C."/>
        </authorList>
    </citation>
    <scope>NUCLEOTIDE SEQUENCE</scope>
</reference>
<proteinExistence type="predicted"/>